<accession>A0A8T0WJX1</accession>
<evidence type="ECO:0000256" key="3">
    <source>
        <dbReference type="ARBA" id="ARBA00023098"/>
    </source>
</evidence>
<dbReference type="PANTHER" id="PTHR46020:SF16">
    <property type="entry name" value="GDSL ESTERASE_LIPASE"/>
    <property type="match status" value="1"/>
</dbReference>
<evidence type="ECO:0008006" key="6">
    <source>
        <dbReference type="Google" id="ProtNLM"/>
    </source>
</evidence>
<keyword evidence="3" id="KW-0443">Lipid metabolism</keyword>
<gene>
    <name evidence="4" type="ORF">PVAP13_2KG504600</name>
</gene>
<dbReference type="Gene3D" id="3.40.50.1110">
    <property type="entry name" value="SGNH hydrolase"/>
    <property type="match status" value="1"/>
</dbReference>
<protein>
    <recommendedName>
        <fullName evidence="6">GDSL esterase/lipase</fullName>
    </recommendedName>
</protein>
<dbReference type="PANTHER" id="PTHR46020">
    <property type="entry name" value="OSJNBB0059K02.9 PROTEIN"/>
    <property type="match status" value="1"/>
</dbReference>
<evidence type="ECO:0000313" key="5">
    <source>
        <dbReference type="Proteomes" id="UP000823388"/>
    </source>
</evidence>
<dbReference type="Pfam" id="PF00657">
    <property type="entry name" value="Lipase_GDSL"/>
    <property type="match status" value="1"/>
</dbReference>
<dbReference type="Proteomes" id="UP000823388">
    <property type="component" value="Chromosome 2K"/>
</dbReference>
<name>A0A8T0WJX1_PANVG</name>
<proteinExistence type="inferred from homology"/>
<dbReference type="GO" id="GO:0016788">
    <property type="term" value="F:hydrolase activity, acting on ester bonds"/>
    <property type="evidence" value="ECO:0007669"/>
    <property type="project" value="InterPro"/>
</dbReference>
<comment type="similarity">
    <text evidence="1">Belongs to the 'GDSL' lipolytic enzyme family.</text>
</comment>
<reference evidence="4" key="1">
    <citation type="submission" date="2020-05" db="EMBL/GenBank/DDBJ databases">
        <title>WGS assembly of Panicum virgatum.</title>
        <authorList>
            <person name="Lovell J.T."/>
            <person name="Jenkins J."/>
            <person name="Shu S."/>
            <person name="Juenger T.E."/>
            <person name="Schmutz J."/>
        </authorList>
    </citation>
    <scope>NUCLEOTIDE SEQUENCE</scope>
    <source>
        <strain evidence="4">AP13</strain>
    </source>
</reference>
<dbReference type="InterPro" id="IPR036514">
    <property type="entry name" value="SGNH_hydro_sf"/>
</dbReference>
<dbReference type="InterPro" id="IPR001087">
    <property type="entry name" value="GDSL"/>
</dbReference>
<keyword evidence="2" id="KW-0378">Hydrolase</keyword>
<sequence>MPTARASYPSTTFSFFLDLSQHDSEHSFPPISMFPDHKLRRTLTSGTTHAAIETRDSPFRNRSDHPSPLLDRAMNKLLLAAVCAILLLLSAGHVESRRHGDSSSERQYKLFVFGDEYADTGNYPVADLTKTTRAWYYPYGSNDKDHGATPSGRFSNGLVLPDFVARILGMDESPPAESKREQDGVDPSGMNFAVGGAGVVAGTSEAPKLGRQVDKFKRMVRHGIIDDDLTDSVALIAFSGRRDYERFHDMTNTDVKAVAQDVTDKIADAVEQLLDLGVEKVVVTTLPPLGCTPGLSKTKDGVYDAKCDGQKVTSIHNAYLEEKVFQYKDVFNLDLKAAFNRHAGPSSRSKKFKYKLEPCCDSLDQSGYCGQITEDGEPQYNLGAKPDKFFYWDDINPTHAGWKAVVNEFEESIRNFLHI</sequence>
<organism evidence="4 5">
    <name type="scientific">Panicum virgatum</name>
    <name type="common">Blackwell switchgrass</name>
    <dbReference type="NCBI Taxonomy" id="38727"/>
    <lineage>
        <taxon>Eukaryota</taxon>
        <taxon>Viridiplantae</taxon>
        <taxon>Streptophyta</taxon>
        <taxon>Embryophyta</taxon>
        <taxon>Tracheophyta</taxon>
        <taxon>Spermatophyta</taxon>
        <taxon>Magnoliopsida</taxon>
        <taxon>Liliopsida</taxon>
        <taxon>Poales</taxon>
        <taxon>Poaceae</taxon>
        <taxon>PACMAD clade</taxon>
        <taxon>Panicoideae</taxon>
        <taxon>Panicodae</taxon>
        <taxon>Paniceae</taxon>
        <taxon>Panicinae</taxon>
        <taxon>Panicum</taxon>
        <taxon>Panicum sect. Hiantes</taxon>
    </lineage>
</organism>
<evidence type="ECO:0000256" key="1">
    <source>
        <dbReference type="ARBA" id="ARBA00008668"/>
    </source>
</evidence>
<keyword evidence="5" id="KW-1185">Reference proteome</keyword>
<dbReference type="AlphaFoldDB" id="A0A8T0WJX1"/>
<comment type="caution">
    <text evidence="4">The sequence shown here is derived from an EMBL/GenBank/DDBJ whole genome shotgun (WGS) entry which is preliminary data.</text>
</comment>
<evidence type="ECO:0000313" key="4">
    <source>
        <dbReference type="EMBL" id="KAG2646357.1"/>
    </source>
</evidence>
<evidence type="ECO:0000256" key="2">
    <source>
        <dbReference type="ARBA" id="ARBA00022801"/>
    </source>
</evidence>
<dbReference type="EMBL" id="CM029039">
    <property type="protein sequence ID" value="KAG2646357.1"/>
    <property type="molecule type" value="Genomic_DNA"/>
</dbReference>
<dbReference type="GO" id="GO:0006629">
    <property type="term" value="P:lipid metabolic process"/>
    <property type="evidence" value="ECO:0007669"/>
    <property type="project" value="UniProtKB-KW"/>
</dbReference>